<gene>
    <name evidence="2" type="ORF">QBE54_04885</name>
</gene>
<dbReference type="PANTHER" id="PTHR43198">
    <property type="entry name" value="BIFUNCTIONAL TH2 PROTEIN"/>
    <property type="match status" value="1"/>
</dbReference>
<dbReference type="PANTHER" id="PTHR43198:SF2">
    <property type="entry name" value="SI:CH1073-67J19.1-RELATED"/>
    <property type="match status" value="1"/>
</dbReference>
<proteinExistence type="predicted"/>
<dbReference type="EMBL" id="CP121689">
    <property type="protein sequence ID" value="WZL77059.1"/>
    <property type="molecule type" value="Genomic_DNA"/>
</dbReference>
<keyword evidence="3" id="KW-1185">Reference proteome</keyword>
<dbReference type="InterPro" id="IPR016084">
    <property type="entry name" value="Haem_Oase-like_multi-hlx"/>
</dbReference>
<accession>A0ABZ2YGK7</accession>
<dbReference type="InterPro" id="IPR050967">
    <property type="entry name" value="Thiamine_Salvage_TenA"/>
</dbReference>
<dbReference type="InterPro" id="IPR004305">
    <property type="entry name" value="Thiaminase-2/PQQC"/>
</dbReference>
<dbReference type="Gene3D" id="1.20.910.10">
    <property type="entry name" value="Heme oxygenase-like"/>
    <property type="match status" value="1"/>
</dbReference>
<name>A0ABZ2YGK7_9BACT</name>
<dbReference type="SUPFAM" id="SSF48613">
    <property type="entry name" value="Heme oxygenase-like"/>
    <property type="match status" value="1"/>
</dbReference>
<sequence>MFFLEQLKKEFAKEWNALKEHSFLKDLAQGTLPQKCFFYYLSQDDYYLEDLLSTVGMLVVKADDKDLKRFAIKLLKETVDGELMMHELLEKESEFSKSPKGKVASWYGDFLMQVAFKKSPFIIIASMLPCFVSYLEISTYYLKKALPGIPGLYRTWLESYAGGPYQELVEELCRWFEKETLEAKDKEKLEAKNVFKRAIELEWLFWEESYNCGKLTFKF</sequence>
<organism evidence="2 3">
    <name type="scientific">Thermatribacter velox</name>
    <dbReference type="NCBI Taxonomy" id="3039681"/>
    <lineage>
        <taxon>Bacteria</taxon>
        <taxon>Pseudomonadati</taxon>
        <taxon>Atribacterota</taxon>
        <taxon>Atribacteria</taxon>
        <taxon>Atribacterales</taxon>
        <taxon>Thermatribacteraceae</taxon>
        <taxon>Thermatribacter</taxon>
    </lineage>
</organism>
<dbReference type="Pfam" id="PF03070">
    <property type="entry name" value="TENA_THI-4"/>
    <property type="match status" value="1"/>
</dbReference>
<evidence type="ECO:0000259" key="1">
    <source>
        <dbReference type="Pfam" id="PF03070"/>
    </source>
</evidence>
<feature type="domain" description="Thiaminase-2/PQQC" evidence="1">
    <location>
        <begin position="13"/>
        <end position="211"/>
    </location>
</feature>
<protein>
    <recommendedName>
        <fullName evidence="1">Thiaminase-2/PQQC domain-containing protein</fullName>
    </recommendedName>
</protein>
<evidence type="ECO:0000313" key="3">
    <source>
        <dbReference type="Proteomes" id="UP001461341"/>
    </source>
</evidence>
<reference evidence="2 3" key="1">
    <citation type="submission" date="2023-03" db="EMBL/GenBank/DDBJ databases">
        <title>Novel Species.</title>
        <authorList>
            <person name="Ma S."/>
        </authorList>
    </citation>
    <scope>NUCLEOTIDE SEQUENCE [LARGE SCALE GENOMIC DNA]</scope>
    <source>
        <strain evidence="2 3">B11</strain>
    </source>
</reference>
<dbReference type="Proteomes" id="UP001461341">
    <property type="component" value="Chromosome"/>
</dbReference>
<evidence type="ECO:0000313" key="2">
    <source>
        <dbReference type="EMBL" id="WZL77059.1"/>
    </source>
</evidence>
<dbReference type="RefSeq" id="WP_369019225.1">
    <property type="nucleotide sequence ID" value="NZ_CP121689.1"/>
</dbReference>